<protein>
    <recommendedName>
        <fullName evidence="2">HTH lysR-type domain-containing protein</fullName>
    </recommendedName>
</protein>
<dbReference type="Pfam" id="PF00126">
    <property type="entry name" value="HTH_1"/>
    <property type="match status" value="1"/>
</dbReference>
<evidence type="ECO:0000259" key="2">
    <source>
        <dbReference type="PROSITE" id="PS50931"/>
    </source>
</evidence>
<dbReference type="InterPro" id="IPR036390">
    <property type="entry name" value="WH_DNA-bd_sf"/>
</dbReference>
<dbReference type="Proteomes" id="UP001549036">
    <property type="component" value="Unassembled WGS sequence"/>
</dbReference>
<dbReference type="PANTHER" id="PTHR30537:SF74">
    <property type="entry name" value="HTH-TYPE TRANSCRIPTIONAL REGULATOR TRPI"/>
    <property type="match status" value="1"/>
</dbReference>
<dbReference type="EMBL" id="JBEPLM010000001">
    <property type="protein sequence ID" value="MET3590749.1"/>
    <property type="molecule type" value="Genomic_DNA"/>
</dbReference>
<sequence>MSASKSPAYLNALRAFEASARHRSVSGAAGELNVTAAAVGQLVRGLEDWLGVPLFHRGAGRSRLLAGLAPQGRLLQLAGGKDPLAVAPGPLMVGERGVLGSITGTPFENEKTLDSACWRACARSLRRCRWKRPQMPCGACDRAT</sequence>
<dbReference type="InterPro" id="IPR058163">
    <property type="entry name" value="LysR-type_TF_proteobact-type"/>
</dbReference>
<evidence type="ECO:0000313" key="3">
    <source>
        <dbReference type="EMBL" id="MET3590749.1"/>
    </source>
</evidence>
<comment type="similarity">
    <text evidence="1">Belongs to the LysR transcriptional regulatory family.</text>
</comment>
<gene>
    <name evidence="3" type="ORF">ABID26_000128</name>
</gene>
<dbReference type="InterPro" id="IPR000847">
    <property type="entry name" value="LysR_HTH_N"/>
</dbReference>
<dbReference type="SUPFAM" id="SSF46785">
    <property type="entry name" value="Winged helix' DNA-binding domain"/>
    <property type="match status" value="1"/>
</dbReference>
<reference evidence="3 4" key="1">
    <citation type="submission" date="2024-06" db="EMBL/GenBank/DDBJ databases">
        <title>Genomic Encyclopedia of Type Strains, Phase IV (KMG-IV): sequencing the most valuable type-strain genomes for metagenomic binning, comparative biology and taxonomic classification.</title>
        <authorList>
            <person name="Goeker M."/>
        </authorList>
    </citation>
    <scope>NUCLEOTIDE SEQUENCE [LARGE SCALE GENOMIC DNA]</scope>
    <source>
        <strain evidence="3 4">DSM 29846</strain>
    </source>
</reference>
<dbReference type="InterPro" id="IPR036388">
    <property type="entry name" value="WH-like_DNA-bd_sf"/>
</dbReference>
<name>A0ABV2HJL0_9HYPH</name>
<dbReference type="PANTHER" id="PTHR30537">
    <property type="entry name" value="HTH-TYPE TRANSCRIPTIONAL REGULATOR"/>
    <property type="match status" value="1"/>
</dbReference>
<organism evidence="3 4">
    <name type="scientific">Mesorhizobium shonense</name>
    <dbReference type="NCBI Taxonomy" id="1209948"/>
    <lineage>
        <taxon>Bacteria</taxon>
        <taxon>Pseudomonadati</taxon>
        <taxon>Pseudomonadota</taxon>
        <taxon>Alphaproteobacteria</taxon>
        <taxon>Hyphomicrobiales</taxon>
        <taxon>Phyllobacteriaceae</taxon>
        <taxon>Mesorhizobium</taxon>
    </lineage>
</organism>
<evidence type="ECO:0000256" key="1">
    <source>
        <dbReference type="ARBA" id="ARBA00009437"/>
    </source>
</evidence>
<keyword evidence="4" id="KW-1185">Reference proteome</keyword>
<feature type="domain" description="HTH lysR-type" evidence="2">
    <location>
        <begin position="10"/>
        <end position="65"/>
    </location>
</feature>
<evidence type="ECO:0000313" key="4">
    <source>
        <dbReference type="Proteomes" id="UP001549036"/>
    </source>
</evidence>
<dbReference type="PROSITE" id="PS50931">
    <property type="entry name" value="HTH_LYSR"/>
    <property type="match status" value="1"/>
</dbReference>
<accession>A0ABV2HJL0</accession>
<dbReference type="Gene3D" id="1.10.10.10">
    <property type="entry name" value="Winged helix-like DNA-binding domain superfamily/Winged helix DNA-binding domain"/>
    <property type="match status" value="1"/>
</dbReference>
<comment type="caution">
    <text evidence="3">The sequence shown here is derived from an EMBL/GenBank/DDBJ whole genome shotgun (WGS) entry which is preliminary data.</text>
</comment>
<proteinExistence type="inferred from homology"/>